<dbReference type="AlphaFoldDB" id="A0A846K4A5"/>
<keyword evidence="1" id="KW-0472">Membrane</keyword>
<evidence type="ECO:0000313" key="2">
    <source>
        <dbReference type="EMBL" id="NFN36392.1"/>
    </source>
</evidence>
<accession>A0A846K4A5</accession>
<reference evidence="2 3" key="1">
    <citation type="submission" date="2019-04" db="EMBL/GenBank/DDBJ databases">
        <title>Genome sequencing of Clostridium botulinum Groups I-IV and Clostridium butyricum.</title>
        <authorList>
            <person name="Brunt J."/>
            <person name="Van Vliet A.H.M."/>
            <person name="Stringer S.C."/>
            <person name="Carter A.T."/>
            <person name="Peck M.W."/>
        </authorList>
    </citation>
    <scope>NUCLEOTIDE SEQUENCE [LARGE SCALE GENOMIC DNA]</scope>
    <source>
        <strain evidence="2 3">CB-K-33E</strain>
    </source>
</reference>
<feature type="transmembrane region" description="Helical" evidence="1">
    <location>
        <begin position="189"/>
        <end position="208"/>
    </location>
</feature>
<comment type="caution">
    <text evidence="2">The sequence shown here is derived from an EMBL/GenBank/DDBJ whole genome shotgun (WGS) entry which is preliminary data.</text>
</comment>
<name>A0A846K4A5_CLOBO</name>
<dbReference type="Proteomes" id="UP000473681">
    <property type="component" value="Unassembled WGS sequence"/>
</dbReference>
<gene>
    <name evidence="2" type="ORF">FDB51_15010</name>
</gene>
<sequence>MFDPITVEDIGNAVLKEIQGFDEKIKSLNSVISFGLNDTNYSNFYDVANGISLAIAGVCLAIAVLMAYTAIVKEGLTLKGDWKKIVTILLRLAITKGLIDSSTQFIMWIYSFPAKITDIVINYTTNKESGGVLTSIFKPDDIAKGLGITEDTGVIHKFVALQYAKIFGFFFFILSIAIFIIALSRILKIYTLLAFSSLAFSKIPLYGFEGCKDYIKEMCALALQGGIISASVCFFQVANTTISSICGTGLYGSLGSVLVLSISMLLIIFKSEEIARKVV</sequence>
<protein>
    <submittedName>
        <fullName evidence="2">Uncharacterized protein</fullName>
    </submittedName>
</protein>
<evidence type="ECO:0000313" key="3">
    <source>
        <dbReference type="Proteomes" id="UP000473681"/>
    </source>
</evidence>
<proteinExistence type="predicted"/>
<keyword evidence="1" id="KW-0812">Transmembrane</keyword>
<organism evidence="2 3">
    <name type="scientific">Clostridium botulinum</name>
    <dbReference type="NCBI Taxonomy" id="1491"/>
    <lineage>
        <taxon>Bacteria</taxon>
        <taxon>Bacillati</taxon>
        <taxon>Bacillota</taxon>
        <taxon>Clostridia</taxon>
        <taxon>Eubacteriales</taxon>
        <taxon>Clostridiaceae</taxon>
        <taxon>Clostridium</taxon>
    </lineage>
</organism>
<feature type="transmembrane region" description="Helical" evidence="1">
    <location>
        <begin position="166"/>
        <end position="183"/>
    </location>
</feature>
<keyword evidence="1" id="KW-1133">Transmembrane helix</keyword>
<feature type="transmembrane region" description="Helical" evidence="1">
    <location>
        <begin position="220"/>
        <end position="238"/>
    </location>
</feature>
<dbReference type="EMBL" id="SWVK01000023">
    <property type="protein sequence ID" value="NFN36392.1"/>
    <property type="molecule type" value="Genomic_DNA"/>
</dbReference>
<feature type="transmembrane region" description="Helical" evidence="1">
    <location>
        <begin position="250"/>
        <end position="269"/>
    </location>
</feature>
<feature type="transmembrane region" description="Helical" evidence="1">
    <location>
        <begin position="51"/>
        <end position="71"/>
    </location>
</feature>
<evidence type="ECO:0000256" key="1">
    <source>
        <dbReference type="SAM" id="Phobius"/>
    </source>
</evidence>